<dbReference type="GO" id="GO:0016491">
    <property type="term" value="F:oxidoreductase activity"/>
    <property type="evidence" value="ECO:0007669"/>
    <property type="project" value="UniProtKB-KW"/>
</dbReference>
<dbReference type="Pfam" id="PF05368">
    <property type="entry name" value="NmrA"/>
    <property type="match status" value="1"/>
</dbReference>
<reference evidence="5 6" key="1">
    <citation type="journal article" date="2019" name="Sci. Rep.">
        <title>A multi-omics analysis of the grapevine pathogen Lasiodiplodia theobromae reveals that temperature affects the expression of virulence- and pathogenicity-related genes.</title>
        <authorList>
            <person name="Felix C."/>
            <person name="Meneses R."/>
            <person name="Goncalves M.F.M."/>
            <person name="Tilleman L."/>
            <person name="Duarte A.S."/>
            <person name="Jorrin-Novo J.V."/>
            <person name="Van de Peer Y."/>
            <person name="Deforce D."/>
            <person name="Van Nieuwerburgh F."/>
            <person name="Esteves A.C."/>
            <person name="Alves A."/>
        </authorList>
    </citation>
    <scope>NUCLEOTIDE SEQUENCE [LARGE SCALE GENOMIC DNA]</scope>
    <source>
        <strain evidence="5 6">LA-SOL3</strain>
    </source>
</reference>
<protein>
    <recommendedName>
        <fullName evidence="4">NmrA-like domain-containing protein</fullName>
    </recommendedName>
</protein>
<dbReference type="SUPFAM" id="SSF51735">
    <property type="entry name" value="NAD(P)-binding Rossmann-fold domains"/>
    <property type="match status" value="1"/>
</dbReference>
<dbReference type="OrthoDB" id="10000533at2759"/>
<feature type="domain" description="NmrA-like" evidence="4">
    <location>
        <begin position="3"/>
        <end position="229"/>
    </location>
</feature>
<gene>
    <name evidence="5" type="ORF">DBV05_g6563</name>
</gene>
<dbReference type="PANTHER" id="PTHR47706:SF4">
    <property type="entry name" value="NMRA-LIKE DOMAIN-CONTAINING PROTEIN"/>
    <property type="match status" value="1"/>
</dbReference>
<evidence type="ECO:0000256" key="2">
    <source>
        <dbReference type="ARBA" id="ARBA00022857"/>
    </source>
</evidence>
<dbReference type="Proteomes" id="UP000325902">
    <property type="component" value="Unassembled WGS sequence"/>
</dbReference>
<keyword evidence="3" id="KW-0560">Oxidoreductase</keyword>
<dbReference type="InterPro" id="IPR036291">
    <property type="entry name" value="NAD(P)-bd_dom_sf"/>
</dbReference>
<name>A0A5N5DC81_9PEZI</name>
<evidence type="ECO:0000313" key="5">
    <source>
        <dbReference type="EMBL" id="KAB2574782.1"/>
    </source>
</evidence>
<comment type="caution">
    <text evidence="5">The sequence shown here is derived from an EMBL/GenBank/DDBJ whole genome shotgun (WGS) entry which is preliminary data.</text>
</comment>
<comment type="similarity">
    <text evidence="1">Belongs to the NmrA-type oxidoreductase family. Isoflavone reductase subfamily.</text>
</comment>
<evidence type="ECO:0000256" key="3">
    <source>
        <dbReference type="ARBA" id="ARBA00023002"/>
    </source>
</evidence>
<evidence type="ECO:0000259" key="4">
    <source>
        <dbReference type="Pfam" id="PF05368"/>
    </source>
</evidence>
<keyword evidence="6" id="KW-1185">Reference proteome</keyword>
<proteinExistence type="inferred from homology"/>
<dbReference type="PANTHER" id="PTHR47706">
    <property type="entry name" value="NMRA-LIKE FAMILY PROTEIN"/>
    <property type="match status" value="1"/>
</dbReference>
<dbReference type="Gene3D" id="3.40.50.720">
    <property type="entry name" value="NAD(P)-binding Rossmann-like Domain"/>
    <property type="match status" value="1"/>
</dbReference>
<sequence>MVKVAVAGGSGSVAREVIDQILARNKHQVTILEQRPAESPCVDKHGIEWIQVDYSDKTSLAHVLRGTDVVLCFFTGLDYMNAVRNSKNLIDASIQAGVKRFAPSEWGSRLNWSIPHYRFKDEIREYLEECNSGRIRLEYSLFQPGLFTNYFGFPYSTTKHLSMSPWLVDFDNRRAITVGAGDFSLCLTTVQDMAVVVADALDYEGKWPVDGGIRGTQITMAELIRLGEKLRGPMKVESVSLEDLREGQLKTSWCPLITHPCLPDEHREIISRHVMITFLRSVAQGAWTVSDTWNKLLPDNKHISVEDYLTQVWTGKP</sequence>
<evidence type="ECO:0000313" key="6">
    <source>
        <dbReference type="Proteomes" id="UP000325902"/>
    </source>
</evidence>
<accession>A0A5N5DC81</accession>
<dbReference type="EMBL" id="VCHE01000039">
    <property type="protein sequence ID" value="KAB2574782.1"/>
    <property type="molecule type" value="Genomic_DNA"/>
</dbReference>
<keyword evidence="2" id="KW-0521">NADP</keyword>
<evidence type="ECO:0000256" key="1">
    <source>
        <dbReference type="ARBA" id="ARBA00005725"/>
    </source>
</evidence>
<dbReference type="InterPro" id="IPR008030">
    <property type="entry name" value="NmrA-like"/>
</dbReference>
<organism evidence="5 6">
    <name type="scientific">Lasiodiplodia theobromae</name>
    <dbReference type="NCBI Taxonomy" id="45133"/>
    <lineage>
        <taxon>Eukaryota</taxon>
        <taxon>Fungi</taxon>
        <taxon>Dikarya</taxon>
        <taxon>Ascomycota</taxon>
        <taxon>Pezizomycotina</taxon>
        <taxon>Dothideomycetes</taxon>
        <taxon>Dothideomycetes incertae sedis</taxon>
        <taxon>Botryosphaeriales</taxon>
        <taxon>Botryosphaeriaceae</taxon>
        <taxon>Lasiodiplodia</taxon>
    </lineage>
</organism>
<dbReference type="AlphaFoldDB" id="A0A5N5DC81"/>
<dbReference type="InterPro" id="IPR051609">
    <property type="entry name" value="NmrA/Isoflavone_reductase-like"/>
</dbReference>